<dbReference type="Proteomes" id="UP000592181">
    <property type="component" value="Unassembled WGS sequence"/>
</dbReference>
<accession>A0A852WYB7</accession>
<dbReference type="RefSeq" id="WP_179461247.1">
    <property type="nucleotide sequence ID" value="NZ_JACBZX010000001.1"/>
</dbReference>
<dbReference type="CDD" id="cd11614">
    <property type="entry name" value="SAF_CpaB_FlgA_like"/>
    <property type="match status" value="1"/>
</dbReference>
<evidence type="ECO:0000256" key="2">
    <source>
        <dbReference type="SAM" id="Phobius"/>
    </source>
</evidence>
<dbReference type="AlphaFoldDB" id="A0A852WYB7"/>
<keyword evidence="2" id="KW-0812">Transmembrane</keyword>
<dbReference type="EMBL" id="JACBZX010000001">
    <property type="protein sequence ID" value="NYG35599.1"/>
    <property type="molecule type" value="Genomic_DNA"/>
</dbReference>
<feature type="transmembrane region" description="Helical" evidence="2">
    <location>
        <begin position="21"/>
        <end position="43"/>
    </location>
</feature>
<name>A0A852WYB7_9MICO</name>
<comment type="caution">
    <text evidence="3">The sequence shown here is derived from an EMBL/GenBank/DDBJ whole genome shotgun (WGS) entry which is preliminary data.</text>
</comment>
<sequence length="253" mass="26477">MTQLPTPQARRLRPATWKDSRLVLGVVLVLASVIVGALAFSAVDEREGVWVAAGEMTPGDRVGEDDLTRVEVQLDDDAAAYLRTEDGLPQDAVVDRPLRQGELVPRDALVDASSLTVSPVPVHVDPIYLTDLTKGSRVSVYTAVPASAAGEDPSEPDETSGEGSDPASSEGSDPAAGEAPTAATGAAAEEEIVYEKMLERVTVAGVPEPSGRVLGSESTDAVTILVPESQVQRLLTLDSEETPIKLVAERSAG</sequence>
<protein>
    <recommendedName>
        <fullName evidence="5">SAF domain-containing protein</fullName>
    </recommendedName>
</protein>
<evidence type="ECO:0000256" key="1">
    <source>
        <dbReference type="SAM" id="MobiDB-lite"/>
    </source>
</evidence>
<keyword evidence="2" id="KW-1133">Transmembrane helix</keyword>
<evidence type="ECO:0008006" key="5">
    <source>
        <dbReference type="Google" id="ProtNLM"/>
    </source>
</evidence>
<reference evidence="3 4" key="1">
    <citation type="submission" date="2020-07" db="EMBL/GenBank/DDBJ databases">
        <title>Sequencing the genomes of 1000 actinobacteria strains.</title>
        <authorList>
            <person name="Klenk H.-P."/>
        </authorList>
    </citation>
    <scope>NUCLEOTIDE SEQUENCE [LARGE SCALE GENOMIC DNA]</scope>
    <source>
        <strain evidence="3 4">DSM 24723</strain>
    </source>
</reference>
<feature type="region of interest" description="Disordered" evidence="1">
    <location>
        <begin position="146"/>
        <end position="188"/>
    </location>
</feature>
<keyword evidence="2" id="KW-0472">Membrane</keyword>
<organism evidence="3 4">
    <name type="scientific">Janibacter alkaliphilus</name>
    <dbReference type="NCBI Taxonomy" id="1069963"/>
    <lineage>
        <taxon>Bacteria</taxon>
        <taxon>Bacillati</taxon>
        <taxon>Actinomycetota</taxon>
        <taxon>Actinomycetes</taxon>
        <taxon>Micrococcales</taxon>
        <taxon>Intrasporangiaceae</taxon>
        <taxon>Janibacter</taxon>
    </lineage>
</organism>
<evidence type="ECO:0000313" key="3">
    <source>
        <dbReference type="EMBL" id="NYG35599.1"/>
    </source>
</evidence>
<keyword evidence="4" id="KW-1185">Reference proteome</keyword>
<feature type="compositionally biased region" description="Low complexity" evidence="1">
    <location>
        <begin position="174"/>
        <end position="187"/>
    </location>
</feature>
<gene>
    <name evidence="3" type="ORF">BJY28_000068</name>
</gene>
<evidence type="ECO:0000313" key="4">
    <source>
        <dbReference type="Proteomes" id="UP000592181"/>
    </source>
</evidence>
<proteinExistence type="predicted"/>